<dbReference type="GO" id="GO:0003677">
    <property type="term" value="F:DNA binding"/>
    <property type="evidence" value="ECO:0007669"/>
    <property type="project" value="InterPro"/>
</dbReference>
<dbReference type="GO" id="GO:0000156">
    <property type="term" value="F:phosphorelay response regulator activity"/>
    <property type="evidence" value="ECO:0007669"/>
    <property type="project" value="InterPro"/>
</dbReference>
<dbReference type="PROSITE" id="PS50110">
    <property type="entry name" value="RESPONSE_REGULATORY"/>
    <property type="match status" value="1"/>
</dbReference>
<feature type="domain" description="Response regulatory" evidence="2">
    <location>
        <begin position="2"/>
        <end position="115"/>
    </location>
</feature>
<organism evidence="4 5">
    <name type="scientific">Mucilaginibacter frigoritolerans</name>
    <dbReference type="NCBI Taxonomy" id="652788"/>
    <lineage>
        <taxon>Bacteria</taxon>
        <taxon>Pseudomonadati</taxon>
        <taxon>Bacteroidota</taxon>
        <taxon>Sphingobacteriia</taxon>
        <taxon>Sphingobacteriales</taxon>
        <taxon>Sphingobacteriaceae</taxon>
        <taxon>Mucilaginibacter</taxon>
    </lineage>
</organism>
<evidence type="ECO:0000313" key="4">
    <source>
        <dbReference type="EMBL" id="TWI95326.1"/>
    </source>
</evidence>
<dbReference type="InterPro" id="IPR046947">
    <property type="entry name" value="LytR-like"/>
</dbReference>
<dbReference type="PROSITE" id="PS50930">
    <property type="entry name" value="HTH_LYTTR"/>
    <property type="match status" value="1"/>
</dbReference>
<keyword evidence="1" id="KW-0597">Phosphoprotein</keyword>
<dbReference type="InterPro" id="IPR001789">
    <property type="entry name" value="Sig_transdc_resp-reg_receiver"/>
</dbReference>
<dbReference type="InterPro" id="IPR007492">
    <property type="entry name" value="LytTR_DNA-bd_dom"/>
</dbReference>
<dbReference type="AlphaFoldDB" id="A0A562TQE2"/>
<protein>
    <submittedName>
        <fullName evidence="4">LytTR family two component transcriptional regulator</fullName>
    </submittedName>
</protein>
<proteinExistence type="predicted"/>
<dbReference type="Gene3D" id="2.40.50.1020">
    <property type="entry name" value="LytTr DNA-binding domain"/>
    <property type="match status" value="1"/>
</dbReference>
<accession>A0A562TQE2</accession>
<dbReference type="Pfam" id="PF00072">
    <property type="entry name" value="Response_reg"/>
    <property type="match status" value="1"/>
</dbReference>
<dbReference type="PANTHER" id="PTHR37299:SF1">
    <property type="entry name" value="STAGE 0 SPORULATION PROTEIN A HOMOLOG"/>
    <property type="match status" value="1"/>
</dbReference>
<dbReference type="SMART" id="SM00448">
    <property type="entry name" value="REC"/>
    <property type="match status" value="1"/>
</dbReference>
<dbReference type="RefSeq" id="WP_144916127.1">
    <property type="nucleotide sequence ID" value="NZ_VLLI01000016.1"/>
</dbReference>
<dbReference type="Proteomes" id="UP000317010">
    <property type="component" value="Unassembled WGS sequence"/>
</dbReference>
<sequence>MRVIIIEDEKKTAKELEGMLLNIDSDINVAATLTSVSSAVKWLKENASPELIFSDIQLGDGLSFEIFQEVQTKAPVIFCTAFDQYAIRAFEANSIDYLLKPIEEDILQRSVEKYMNLKDHLSNVGSQYSVNLNKVIVQMDTTYKQTLLVHYREKIIPIKVIDIAFVYAANGLVHVNTRDDKSYSVQYTIEQLEQLLNPHQFYRANRAFIINRDTIQNVEHYFNRKLYVKTKYEPPEKIIVSKIKARLFLNWMEQ</sequence>
<dbReference type="Gene3D" id="3.40.50.2300">
    <property type="match status" value="1"/>
</dbReference>
<dbReference type="SMART" id="SM00850">
    <property type="entry name" value="LytTR"/>
    <property type="match status" value="1"/>
</dbReference>
<gene>
    <name evidence="4" type="ORF">JN11_04441</name>
</gene>
<feature type="modified residue" description="4-aspartylphosphate" evidence="1">
    <location>
        <position position="55"/>
    </location>
</feature>
<evidence type="ECO:0000259" key="2">
    <source>
        <dbReference type="PROSITE" id="PS50110"/>
    </source>
</evidence>
<name>A0A562TQE2_9SPHI</name>
<dbReference type="PANTHER" id="PTHR37299">
    <property type="entry name" value="TRANSCRIPTIONAL REGULATOR-RELATED"/>
    <property type="match status" value="1"/>
</dbReference>
<evidence type="ECO:0000259" key="3">
    <source>
        <dbReference type="PROSITE" id="PS50930"/>
    </source>
</evidence>
<keyword evidence="5" id="KW-1185">Reference proteome</keyword>
<dbReference type="OrthoDB" id="9787344at2"/>
<feature type="domain" description="HTH LytTR-type" evidence="3">
    <location>
        <begin position="147"/>
        <end position="254"/>
    </location>
</feature>
<evidence type="ECO:0000256" key="1">
    <source>
        <dbReference type="PROSITE-ProRule" id="PRU00169"/>
    </source>
</evidence>
<dbReference type="InterPro" id="IPR011006">
    <property type="entry name" value="CheY-like_superfamily"/>
</dbReference>
<dbReference type="SUPFAM" id="SSF52172">
    <property type="entry name" value="CheY-like"/>
    <property type="match status" value="1"/>
</dbReference>
<dbReference type="EMBL" id="VLLI01000016">
    <property type="protein sequence ID" value="TWI95326.1"/>
    <property type="molecule type" value="Genomic_DNA"/>
</dbReference>
<comment type="caution">
    <text evidence="4">The sequence shown here is derived from an EMBL/GenBank/DDBJ whole genome shotgun (WGS) entry which is preliminary data.</text>
</comment>
<dbReference type="Pfam" id="PF04397">
    <property type="entry name" value="LytTR"/>
    <property type="match status" value="1"/>
</dbReference>
<evidence type="ECO:0000313" key="5">
    <source>
        <dbReference type="Proteomes" id="UP000317010"/>
    </source>
</evidence>
<reference evidence="4 5" key="1">
    <citation type="submission" date="2019-07" db="EMBL/GenBank/DDBJ databases">
        <title>Genomic Encyclopedia of Archaeal and Bacterial Type Strains, Phase II (KMG-II): from individual species to whole genera.</title>
        <authorList>
            <person name="Goeker M."/>
        </authorList>
    </citation>
    <scope>NUCLEOTIDE SEQUENCE [LARGE SCALE GENOMIC DNA]</scope>
    <source>
        <strain evidence="4 5">ATCC BAA-1854</strain>
    </source>
</reference>